<dbReference type="Proteomes" id="UP001206595">
    <property type="component" value="Unassembled WGS sequence"/>
</dbReference>
<comment type="caution">
    <text evidence="4">The sequence shown here is derived from an EMBL/GenBank/DDBJ whole genome shotgun (WGS) entry which is preliminary data.</text>
</comment>
<dbReference type="EMBL" id="MU621007">
    <property type="protein sequence ID" value="KAI8575042.1"/>
    <property type="molecule type" value="Genomic_DNA"/>
</dbReference>
<keyword evidence="2" id="KW-0812">Transmembrane</keyword>
<keyword evidence="5" id="KW-1185">Reference proteome</keyword>
<gene>
    <name evidence="4" type="ORF">K450DRAFT_263646</name>
</gene>
<evidence type="ECO:0000313" key="4">
    <source>
        <dbReference type="EMBL" id="KAI8575042.1"/>
    </source>
</evidence>
<evidence type="ECO:0000256" key="3">
    <source>
        <dbReference type="SAM" id="SignalP"/>
    </source>
</evidence>
<organism evidence="4 5">
    <name type="scientific">Umbelopsis ramanniana AG</name>
    <dbReference type="NCBI Taxonomy" id="1314678"/>
    <lineage>
        <taxon>Eukaryota</taxon>
        <taxon>Fungi</taxon>
        <taxon>Fungi incertae sedis</taxon>
        <taxon>Mucoromycota</taxon>
        <taxon>Mucoromycotina</taxon>
        <taxon>Umbelopsidomycetes</taxon>
        <taxon>Umbelopsidales</taxon>
        <taxon>Umbelopsidaceae</taxon>
        <taxon>Umbelopsis</taxon>
    </lineage>
</organism>
<evidence type="ECO:0000256" key="2">
    <source>
        <dbReference type="SAM" id="Phobius"/>
    </source>
</evidence>
<accession>A0AAD5H7G9</accession>
<feature type="compositionally biased region" description="Low complexity" evidence="1">
    <location>
        <begin position="48"/>
        <end position="88"/>
    </location>
</feature>
<name>A0AAD5H7G9_UMBRA</name>
<dbReference type="RefSeq" id="XP_051440048.1">
    <property type="nucleotide sequence ID" value="XM_051592677.1"/>
</dbReference>
<dbReference type="GeneID" id="75918019"/>
<feature type="signal peptide" evidence="3">
    <location>
        <begin position="1"/>
        <end position="21"/>
    </location>
</feature>
<feature type="chain" id="PRO_5042293969" evidence="3">
    <location>
        <begin position="22"/>
        <end position="120"/>
    </location>
</feature>
<feature type="region of interest" description="Disordered" evidence="1">
    <location>
        <begin position="41"/>
        <end position="88"/>
    </location>
</feature>
<reference evidence="4" key="2">
    <citation type="journal article" date="2022" name="Proc. Natl. Acad. Sci. U.S.A.">
        <title>Diploid-dominant life cycles characterize the early evolution of Fungi.</title>
        <authorList>
            <person name="Amses K.R."/>
            <person name="Simmons D.R."/>
            <person name="Longcore J.E."/>
            <person name="Mondo S.J."/>
            <person name="Seto K."/>
            <person name="Jeronimo G.H."/>
            <person name="Bonds A.E."/>
            <person name="Quandt C.A."/>
            <person name="Davis W.J."/>
            <person name="Chang Y."/>
            <person name="Federici B.A."/>
            <person name="Kuo A."/>
            <person name="LaButti K."/>
            <person name="Pangilinan J."/>
            <person name="Andreopoulos W."/>
            <person name="Tritt A."/>
            <person name="Riley R."/>
            <person name="Hundley H."/>
            <person name="Johnson J."/>
            <person name="Lipzen A."/>
            <person name="Barry K."/>
            <person name="Lang B.F."/>
            <person name="Cuomo C.A."/>
            <person name="Buchler N.E."/>
            <person name="Grigoriev I.V."/>
            <person name="Spatafora J.W."/>
            <person name="Stajich J.E."/>
            <person name="James T.Y."/>
        </authorList>
    </citation>
    <scope>NUCLEOTIDE SEQUENCE</scope>
    <source>
        <strain evidence="4">AG</strain>
    </source>
</reference>
<proteinExistence type="predicted"/>
<evidence type="ECO:0000313" key="5">
    <source>
        <dbReference type="Proteomes" id="UP001206595"/>
    </source>
</evidence>
<protein>
    <submittedName>
        <fullName evidence="4">Uncharacterized protein</fullName>
    </submittedName>
</protein>
<feature type="transmembrane region" description="Helical" evidence="2">
    <location>
        <begin position="100"/>
        <end position="119"/>
    </location>
</feature>
<keyword evidence="3" id="KW-0732">Signal</keyword>
<sequence>MRFNTLVLLFAAVILFTVGNAQVTSVISVITGSPSGVRSKVSSVIHPSSKSGSSAISSASATSGTTSATSATTGATSGTATSTGTPASSAAATTDVSQTVMLQLAGLLTIFAVSFGMMLV</sequence>
<keyword evidence="2" id="KW-0472">Membrane</keyword>
<evidence type="ECO:0000256" key="1">
    <source>
        <dbReference type="SAM" id="MobiDB-lite"/>
    </source>
</evidence>
<dbReference type="AlphaFoldDB" id="A0AAD5H7G9"/>
<reference evidence="4" key="1">
    <citation type="submission" date="2021-06" db="EMBL/GenBank/DDBJ databases">
        <authorList>
            <consortium name="DOE Joint Genome Institute"/>
            <person name="Mondo S.J."/>
            <person name="Amses K.R."/>
            <person name="Simmons D.R."/>
            <person name="Longcore J.E."/>
            <person name="Seto K."/>
            <person name="Alves G.H."/>
            <person name="Bonds A.E."/>
            <person name="Quandt C.A."/>
            <person name="Davis W.J."/>
            <person name="Chang Y."/>
            <person name="Letcher P.M."/>
            <person name="Powell M.J."/>
            <person name="Kuo A."/>
            <person name="Labutti K."/>
            <person name="Pangilinan J."/>
            <person name="Andreopoulos W."/>
            <person name="Tritt A."/>
            <person name="Riley R."/>
            <person name="Hundley H."/>
            <person name="Johnson J."/>
            <person name="Lipzen A."/>
            <person name="Barry K."/>
            <person name="Berbee M.L."/>
            <person name="Buchler N.E."/>
            <person name="Grigoriev I.V."/>
            <person name="Spatafora J.W."/>
            <person name="Stajich J.E."/>
            <person name="James T.Y."/>
        </authorList>
    </citation>
    <scope>NUCLEOTIDE SEQUENCE</scope>
    <source>
        <strain evidence="4">AG</strain>
    </source>
</reference>
<keyword evidence="2" id="KW-1133">Transmembrane helix</keyword>